<dbReference type="AlphaFoldDB" id="A0A8T0II07"/>
<organism evidence="1 2">
    <name type="scientific">Ceratodon purpureus</name>
    <name type="common">Fire moss</name>
    <name type="synonym">Dicranum purpureum</name>
    <dbReference type="NCBI Taxonomy" id="3225"/>
    <lineage>
        <taxon>Eukaryota</taxon>
        <taxon>Viridiplantae</taxon>
        <taxon>Streptophyta</taxon>
        <taxon>Embryophyta</taxon>
        <taxon>Bryophyta</taxon>
        <taxon>Bryophytina</taxon>
        <taxon>Bryopsida</taxon>
        <taxon>Dicranidae</taxon>
        <taxon>Pseudoditrichales</taxon>
        <taxon>Ditrichaceae</taxon>
        <taxon>Ceratodon</taxon>
    </lineage>
</organism>
<name>A0A8T0II07_CERPU</name>
<gene>
    <name evidence="1" type="ORF">KC19_3G033600</name>
</gene>
<dbReference type="EMBL" id="CM026423">
    <property type="protein sequence ID" value="KAG0582093.1"/>
    <property type="molecule type" value="Genomic_DNA"/>
</dbReference>
<evidence type="ECO:0000313" key="1">
    <source>
        <dbReference type="EMBL" id="KAG0582093.1"/>
    </source>
</evidence>
<proteinExistence type="predicted"/>
<sequence length="105" mass="11379">MPNCPLCTFSPELIFNPHHEAVHIACCEDQTSQCRGQVPHNLKKENPSLQLRSASLSSSVSCSASSDACSVGRTIVVLMLRRISYIGCVLIMLRGIRFACVGESA</sequence>
<accession>A0A8T0II07</accession>
<protein>
    <submittedName>
        <fullName evidence="1">Uncharacterized protein</fullName>
    </submittedName>
</protein>
<dbReference type="Proteomes" id="UP000822688">
    <property type="component" value="Chromosome 3"/>
</dbReference>
<evidence type="ECO:0000313" key="2">
    <source>
        <dbReference type="Proteomes" id="UP000822688"/>
    </source>
</evidence>
<comment type="caution">
    <text evidence="1">The sequence shown here is derived from an EMBL/GenBank/DDBJ whole genome shotgun (WGS) entry which is preliminary data.</text>
</comment>
<keyword evidence="2" id="KW-1185">Reference proteome</keyword>
<reference evidence="1" key="1">
    <citation type="submission" date="2020-06" db="EMBL/GenBank/DDBJ databases">
        <title>WGS assembly of Ceratodon purpureus strain R40.</title>
        <authorList>
            <person name="Carey S.B."/>
            <person name="Jenkins J."/>
            <person name="Shu S."/>
            <person name="Lovell J.T."/>
            <person name="Sreedasyam A."/>
            <person name="Maumus F."/>
            <person name="Tiley G.P."/>
            <person name="Fernandez-Pozo N."/>
            <person name="Barry K."/>
            <person name="Chen C."/>
            <person name="Wang M."/>
            <person name="Lipzen A."/>
            <person name="Daum C."/>
            <person name="Saski C.A."/>
            <person name="Payton A.C."/>
            <person name="Mcbreen J.C."/>
            <person name="Conrad R.E."/>
            <person name="Kollar L.M."/>
            <person name="Olsson S."/>
            <person name="Huttunen S."/>
            <person name="Landis J.B."/>
            <person name="Wickett N.J."/>
            <person name="Johnson M.G."/>
            <person name="Rensing S.A."/>
            <person name="Grimwood J."/>
            <person name="Schmutz J."/>
            <person name="Mcdaniel S.F."/>
        </authorList>
    </citation>
    <scope>NUCLEOTIDE SEQUENCE</scope>
    <source>
        <strain evidence="1">R40</strain>
    </source>
</reference>